<evidence type="ECO:0000256" key="3">
    <source>
        <dbReference type="ARBA" id="ARBA00022525"/>
    </source>
</evidence>
<dbReference type="GO" id="GO:0016298">
    <property type="term" value="F:lipase activity"/>
    <property type="evidence" value="ECO:0007669"/>
    <property type="project" value="InterPro"/>
</dbReference>
<dbReference type="PANTHER" id="PTHR11610:SF37">
    <property type="entry name" value="GH01208P"/>
    <property type="match status" value="1"/>
</dbReference>
<dbReference type="Gene3D" id="3.40.50.1820">
    <property type="entry name" value="alpha/beta hydrolase"/>
    <property type="match status" value="1"/>
</dbReference>
<comment type="similarity">
    <text evidence="2 4">Belongs to the AB hydrolase superfamily. Lipase family.</text>
</comment>
<dbReference type="GO" id="GO:0017171">
    <property type="term" value="F:serine hydrolase activity"/>
    <property type="evidence" value="ECO:0007669"/>
    <property type="project" value="TreeGrafter"/>
</dbReference>
<protein>
    <recommendedName>
        <fullName evidence="5">Lipase domain-containing protein</fullName>
    </recommendedName>
</protein>
<dbReference type="InterPro" id="IPR029058">
    <property type="entry name" value="AB_hydrolase_fold"/>
</dbReference>
<feature type="domain" description="Lipase" evidence="5">
    <location>
        <begin position="15"/>
        <end position="148"/>
    </location>
</feature>
<sequence length="202" mass="23611">MGIMARELYKLSMGKYKIKRISGLDPAHYGFFPFPSHENPLSPNDAEFVDAIHTDVNFIGTNYRVGHVDFYPNNGNLQPGCPQFKFNNYMQLVNSFCSHHQSWRYWAETVKPGNERIFPAVLCKDYKDFIDGKCNENPINFMGYEATSSVPGAFYNELRSNVNFTVDDSYYSYLATSLNYRSDLVRIVKRLWQFYRRLTRKN</sequence>
<dbReference type="SUPFAM" id="SSF53474">
    <property type="entry name" value="alpha/beta-Hydrolases"/>
    <property type="match status" value="1"/>
</dbReference>
<organism evidence="6 7">
    <name type="scientific">Chironomus riparius</name>
    <dbReference type="NCBI Taxonomy" id="315576"/>
    <lineage>
        <taxon>Eukaryota</taxon>
        <taxon>Metazoa</taxon>
        <taxon>Ecdysozoa</taxon>
        <taxon>Arthropoda</taxon>
        <taxon>Hexapoda</taxon>
        <taxon>Insecta</taxon>
        <taxon>Pterygota</taxon>
        <taxon>Neoptera</taxon>
        <taxon>Endopterygota</taxon>
        <taxon>Diptera</taxon>
        <taxon>Nematocera</taxon>
        <taxon>Chironomoidea</taxon>
        <taxon>Chironomidae</taxon>
        <taxon>Chironominae</taxon>
        <taxon>Chironomus</taxon>
    </lineage>
</organism>
<dbReference type="GO" id="GO:0005615">
    <property type="term" value="C:extracellular space"/>
    <property type="evidence" value="ECO:0007669"/>
    <property type="project" value="TreeGrafter"/>
</dbReference>
<dbReference type="Pfam" id="PF00151">
    <property type="entry name" value="Lipase"/>
    <property type="match status" value="1"/>
</dbReference>
<reference evidence="6" key="1">
    <citation type="submission" date="2022-01" db="EMBL/GenBank/DDBJ databases">
        <authorList>
            <person name="King R."/>
        </authorList>
    </citation>
    <scope>NUCLEOTIDE SEQUENCE</scope>
</reference>
<reference evidence="6" key="2">
    <citation type="submission" date="2022-10" db="EMBL/GenBank/DDBJ databases">
        <authorList>
            <consortium name="ENA_rothamsted_submissions"/>
            <consortium name="culmorum"/>
            <person name="King R."/>
        </authorList>
    </citation>
    <scope>NUCLEOTIDE SEQUENCE</scope>
</reference>
<dbReference type="GO" id="GO:0016042">
    <property type="term" value="P:lipid catabolic process"/>
    <property type="evidence" value="ECO:0007669"/>
    <property type="project" value="TreeGrafter"/>
</dbReference>
<evidence type="ECO:0000256" key="1">
    <source>
        <dbReference type="ARBA" id="ARBA00004613"/>
    </source>
</evidence>
<name>A0A9N9RZZ8_9DIPT</name>
<keyword evidence="7" id="KW-1185">Reference proteome</keyword>
<evidence type="ECO:0000256" key="4">
    <source>
        <dbReference type="RuleBase" id="RU004262"/>
    </source>
</evidence>
<proteinExistence type="inferred from homology"/>
<dbReference type="InterPro" id="IPR013818">
    <property type="entry name" value="Lipase"/>
</dbReference>
<evidence type="ECO:0000313" key="7">
    <source>
        <dbReference type="Proteomes" id="UP001153620"/>
    </source>
</evidence>
<accession>A0A9N9RZZ8</accession>
<dbReference type="EMBL" id="OU895879">
    <property type="protein sequence ID" value="CAG9808631.1"/>
    <property type="molecule type" value="Genomic_DNA"/>
</dbReference>
<dbReference type="PANTHER" id="PTHR11610">
    <property type="entry name" value="LIPASE"/>
    <property type="match status" value="1"/>
</dbReference>
<keyword evidence="3" id="KW-0964">Secreted</keyword>
<dbReference type="InterPro" id="IPR000734">
    <property type="entry name" value="TAG_lipase"/>
</dbReference>
<evidence type="ECO:0000259" key="5">
    <source>
        <dbReference type="Pfam" id="PF00151"/>
    </source>
</evidence>
<dbReference type="AlphaFoldDB" id="A0A9N9RZZ8"/>
<evidence type="ECO:0000313" key="6">
    <source>
        <dbReference type="EMBL" id="CAG9808631.1"/>
    </source>
</evidence>
<dbReference type="Proteomes" id="UP001153620">
    <property type="component" value="Chromosome 3"/>
</dbReference>
<comment type="subcellular location">
    <subcellularLocation>
        <location evidence="1">Secreted</location>
    </subcellularLocation>
</comment>
<dbReference type="OrthoDB" id="199913at2759"/>
<gene>
    <name evidence="6" type="ORF">CHIRRI_LOCUS11469</name>
</gene>
<evidence type="ECO:0000256" key="2">
    <source>
        <dbReference type="ARBA" id="ARBA00010701"/>
    </source>
</evidence>